<name>A0A3M2RJX1_9GAMM</name>
<keyword evidence="1" id="KW-0472">Membrane</keyword>
<protein>
    <submittedName>
        <fullName evidence="3">TadE-like protein</fullName>
    </submittedName>
</protein>
<accession>A0A3M2RJX1</accession>
<evidence type="ECO:0000256" key="1">
    <source>
        <dbReference type="SAM" id="Phobius"/>
    </source>
</evidence>
<organism evidence="3 4">
    <name type="scientific">Marinobacter litoralis</name>
    <dbReference type="NCBI Taxonomy" id="187981"/>
    <lineage>
        <taxon>Bacteria</taxon>
        <taxon>Pseudomonadati</taxon>
        <taxon>Pseudomonadota</taxon>
        <taxon>Gammaproteobacteria</taxon>
        <taxon>Pseudomonadales</taxon>
        <taxon>Marinobacteraceae</taxon>
        <taxon>Marinobacter</taxon>
    </lineage>
</organism>
<proteinExistence type="predicted"/>
<keyword evidence="1" id="KW-0812">Transmembrane</keyword>
<dbReference type="RefSeq" id="WP_114333120.1">
    <property type="nucleotide sequence ID" value="NZ_QMDL01000001.1"/>
</dbReference>
<dbReference type="Pfam" id="PF07811">
    <property type="entry name" value="TadE"/>
    <property type="match status" value="1"/>
</dbReference>
<keyword evidence="4" id="KW-1185">Reference proteome</keyword>
<dbReference type="OrthoDB" id="6077738at2"/>
<feature type="transmembrane region" description="Helical" evidence="1">
    <location>
        <begin position="20"/>
        <end position="42"/>
    </location>
</feature>
<reference evidence="3 4" key="1">
    <citation type="submission" date="2018-08" db="EMBL/GenBank/DDBJ databases">
        <title>Whole Genome Sequence of the Moderate Halophilic Marine Bacterium Marinobacter litoralis Sw-45.</title>
        <authorList>
            <person name="Musa H."/>
        </authorList>
    </citation>
    <scope>NUCLEOTIDE SEQUENCE [LARGE SCALE GENOMIC DNA]</scope>
    <source>
        <strain evidence="3 4">Sw-45</strain>
    </source>
</reference>
<evidence type="ECO:0000313" key="3">
    <source>
        <dbReference type="EMBL" id="RMJ05613.1"/>
    </source>
</evidence>
<evidence type="ECO:0000259" key="2">
    <source>
        <dbReference type="Pfam" id="PF07811"/>
    </source>
</evidence>
<sequence length="151" mass="16473">MVPTKLKALRRSSGVVALEFVFILPLLIGLIYGGLVYGMLFFHKLEMQQAVDRASASVLFLDRRQYQDISGEVLAHSSASLGKLVAGLPARLRTRMTEQVCENVSSDGVEMLECRLSADGTKSFLPQLKLGFLGSFPPQPSKLSVRAAVAF</sequence>
<dbReference type="AlphaFoldDB" id="A0A3M2RJX1"/>
<comment type="caution">
    <text evidence="3">The sequence shown here is derived from an EMBL/GenBank/DDBJ whole genome shotgun (WGS) entry which is preliminary data.</text>
</comment>
<gene>
    <name evidence="3" type="ORF">DOQ08_00283</name>
</gene>
<dbReference type="Proteomes" id="UP000265903">
    <property type="component" value="Unassembled WGS sequence"/>
</dbReference>
<dbReference type="EMBL" id="QMDL01000001">
    <property type="protein sequence ID" value="RMJ05613.1"/>
    <property type="molecule type" value="Genomic_DNA"/>
</dbReference>
<dbReference type="InterPro" id="IPR012495">
    <property type="entry name" value="TadE-like_dom"/>
</dbReference>
<keyword evidence="1" id="KW-1133">Transmembrane helix</keyword>
<feature type="domain" description="TadE-like" evidence="2">
    <location>
        <begin position="14"/>
        <end position="54"/>
    </location>
</feature>
<evidence type="ECO:0000313" key="4">
    <source>
        <dbReference type="Proteomes" id="UP000265903"/>
    </source>
</evidence>